<evidence type="ECO:0000256" key="2">
    <source>
        <dbReference type="ARBA" id="ARBA00022723"/>
    </source>
</evidence>
<dbReference type="InterPro" id="IPR036236">
    <property type="entry name" value="Znf_C2H2_sf"/>
</dbReference>
<keyword evidence="5" id="KW-0862">Zinc</keyword>
<organism evidence="10 11">
    <name type="scientific">Dimorphilus gyrociliatus</name>
    <dbReference type="NCBI Taxonomy" id="2664684"/>
    <lineage>
        <taxon>Eukaryota</taxon>
        <taxon>Metazoa</taxon>
        <taxon>Spiralia</taxon>
        <taxon>Lophotrochozoa</taxon>
        <taxon>Annelida</taxon>
        <taxon>Polychaeta</taxon>
        <taxon>Polychaeta incertae sedis</taxon>
        <taxon>Dinophilidae</taxon>
        <taxon>Dimorphilus</taxon>
    </lineage>
</organism>
<feature type="compositionally biased region" description="Acidic residues" evidence="8">
    <location>
        <begin position="92"/>
        <end position="108"/>
    </location>
</feature>
<evidence type="ECO:0000256" key="6">
    <source>
        <dbReference type="ARBA" id="ARBA00023242"/>
    </source>
</evidence>
<proteinExistence type="predicted"/>
<dbReference type="InterPro" id="IPR050331">
    <property type="entry name" value="Zinc_finger"/>
</dbReference>
<feature type="domain" description="C2H2-type" evidence="9">
    <location>
        <begin position="268"/>
        <end position="295"/>
    </location>
</feature>
<evidence type="ECO:0000256" key="4">
    <source>
        <dbReference type="ARBA" id="ARBA00022771"/>
    </source>
</evidence>
<accession>A0A7I8VI81</accession>
<evidence type="ECO:0000313" key="10">
    <source>
        <dbReference type="EMBL" id="CAD5114277.1"/>
    </source>
</evidence>
<evidence type="ECO:0000256" key="5">
    <source>
        <dbReference type="ARBA" id="ARBA00022833"/>
    </source>
</evidence>
<evidence type="ECO:0000256" key="3">
    <source>
        <dbReference type="ARBA" id="ARBA00022737"/>
    </source>
</evidence>
<sequence length="330" mass="37517">MQRALEALTGSMKVEETITRENSGDGVWNNEAALDLSSPRKIESSIPTTPFVPFLHPPFSYYNSFGLGFHPYILNYSNVAEKQKDDKSSSDTDSEINIEDTDSEEEEEKKEIKETKKPTNFSIENLIKPSPTTTSLPFTQPSFPTVPHHHWSNTWMGRRSRDPNKPAAVKKYKCDRIHTGEKPFACEICGRAFRQPGNLTRHKLTHTTVKPYVCPVCTKAFNRASNLHTHMRTHSNYRPFVCTFCGKTFHQKIDMKIHSYTHTGEKPNICPICGRTFSQLAHLNYHMKIHDSKSSCKFCGINLETTDLLEKHIQQQHGEESAAGSSESKN</sequence>
<dbReference type="InterPro" id="IPR013087">
    <property type="entry name" value="Znf_C2H2_type"/>
</dbReference>
<name>A0A7I8VI81_9ANNE</name>
<keyword evidence="11" id="KW-1185">Reference proteome</keyword>
<dbReference type="FunFam" id="3.30.160.60:FF:001182">
    <property type="entry name" value="Zinc finger, C2H2 type"/>
    <property type="match status" value="1"/>
</dbReference>
<dbReference type="SUPFAM" id="SSF57667">
    <property type="entry name" value="beta-beta-alpha zinc fingers"/>
    <property type="match status" value="3"/>
</dbReference>
<feature type="domain" description="C2H2-type" evidence="9">
    <location>
        <begin position="184"/>
        <end position="211"/>
    </location>
</feature>
<protein>
    <submittedName>
        <fullName evidence="10">DgyrCDS3420</fullName>
    </submittedName>
</protein>
<keyword evidence="6" id="KW-0539">Nucleus</keyword>
<evidence type="ECO:0000256" key="8">
    <source>
        <dbReference type="SAM" id="MobiDB-lite"/>
    </source>
</evidence>
<dbReference type="Pfam" id="PF00096">
    <property type="entry name" value="zf-C2H2"/>
    <property type="match status" value="3"/>
</dbReference>
<dbReference type="PANTHER" id="PTHR16515">
    <property type="entry name" value="PR DOMAIN ZINC FINGER PROTEIN"/>
    <property type="match status" value="1"/>
</dbReference>
<dbReference type="Proteomes" id="UP000549394">
    <property type="component" value="Unassembled WGS sequence"/>
</dbReference>
<evidence type="ECO:0000313" key="11">
    <source>
        <dbReference type="Proteomes" id="UP000549394"/>
    </source>
</evidence>
<dbReference type="AlphaFoldDB" id="A0A7I8VI81"/>
<dbReference type="FunFam" id="3.30.160.60:FF:000446">
    <property type="entry name" value="Zinc finger protein"/>
    <property type="match status" value="1"/>
</dbReference>
<dbReference type="PANTHER" id="PTHR16515:SF49">
    <property type="entry name" value="GASTRULA ZINC FINGER PROTEIN XLCGF49.1-LIKE-RELATED"/>
    <property type="match status" value="1"/>
</dbReference>
<feature type="region of interest" description="Disordered" evidence="8">
    <location>
        <begin position="84"/>
        <end position="134"/>
    </location>
</feature>
<keyword evidence="2" id="KW-0479">Metal-binding</keyword>
<dbReference type="SMART" id="SM00355">
    <property type="entry name" value="ZnF_C2H2"/>
    <property type="match status" value="5"/>
</dbReference>
<dbReference type="EMBL" id="CAJFCJ010000005">
    <property type="protein sequence ID" value="CAD5114277.1"/>
    <property type="molecule type" value="Genomic_DNA"/>
</dbReference>
<reference evidence="10 11" key="1">
    <citation type="submission" date="2020-08" db="EMBL/GenBank/DDBJ databases">
        <authorList>
            <person name="Hejnol A."/>
        </authorList>
    </citation>
    <scope>NUCLEOTIDE SEQUENCE [LARGE SCALE GENOMIC DNA]</scope>
</reference>
<dbReference type="Gene3D" id="3.30.160.60">
    <property type="entry name" value="Classic Zinc Finger"/>
    <property type="match status" value="4"/>
</dbReference>
<dbReference type="OrthoDB" id="40579at2759"/>
<evidence type="ECO:0000256" key="1">
    <source>
        <dbReference type="ARBA" id="ARBA00004123"/>
    </source>
</evidence>
<dbReference type="GO" id="GO:0005634">
    <property type="term" value="C:nucleus"/>
    <property type="evidence" value="ECO:0007669"/>
    <property type="project" value="UniProtKB-SubCell"/>
</dbReference>
<dbReference type="FunFam" id="3.30.160.60:FF:000345">
    <property type="entry name" value="Zinc finger protein Gfi-1"/>
    <property type="match status" value="1"/>
</dbReference>
<dbReference type="FunFam" id="3.30.160.60:FF:000634">
    <property type="entry name" value="Zinc finger X-chromosomal protein"/>
    <property type="match status" value="1"/>
</dbReference>
<evidence type="ECO:0000256" key="7">
    <source>
        <dbReference type="PROSITE-ProRule" id="PRU00042"/>
    </source>
</evidence>
<comment type="caution">
    <text evidence="10">The sequence shown here is derived from an EMBL/GenBank/DDBJ whole genome shotgun (WGS) entry which is preliminary data.</text>
</comment>
<feature type="domain" description="C2H2-type" evidence="9">
    <location>
        <begin position="212"/>
        <end position="239"/>
    </location>
</feature>
<keyword evidence="3" id="KW-0677">Repeat</keyword>
<keyword evidence="4 7" id="KW-0863">Zinc-finger</keyword>
<dbReference type="PROSITE" id="PS50157">
    <property type="entry name" value="ZINC_FINGER_C2H2_2"/>
    <property type="match status" value="4"/>
</dbReference>
<comment type="subcellular location">
    <subcellularLocation>
        <location evidence="1">Nucleus</location>
    </subcellularLocation>
</comment>
<dbReference type="GO" id="GO:0010468">
    <property type="term" value="P:regulation of gene expression"/>
    <property type="evidence" value="ECO:0007669"/>
    <property type="project" value="TreeGrafter"/>
</dbReference>
<evidence type="ECO:0000259" key="9">
    <source>
        <dbReference type="PROSITE" id="PS50157"/>
    </source>
</evidence>
<gene>
    <name evidence="10" type="ORF">DGYR_LOCUS3136</name>
</gene>
<dbReference type="GO" id="GO:0008270">
    <property type="term" value="F:zinc ion binding"/>
    <property type="evidence" value="ECO:0007669"/>
    <property type="project" value="UniProtKB-KW"/>
</dbReference>
<feature type="domain" description="C2H2-type" evidence="9">
    <location>
        <begin position="240"/>
        <end position="267"/>
    </location>
</feature>
<dbReference type="PROSITE" id="PS00028">
    <property type="entry name" value="ZINC_FINGER_C2H2_1"/>
    <property type="match status" value="5"/>
</dbReference>